<keyword evidence="3" id="KW-1185">Reference proteome</keyword>
<accession>A0A402ARN4</accession>
<name>A0A402ARN4_9CHLR</name>
<dbReference type="InterPro" id="IPR031100">
    <property type="entry name" value="LOG_fam"/>
</dbReference>
<dbReference type="EC" id="3.2.2.n1" evidence="1"/>
<gene>
    <name evidence="2" type="ORF">KDK_55470</name>
</gene>
<keyword evidence="1" id="KW-0203">Cytokinin biosynthesis</keyword>
<evidence type="ECO:0000313" key="2">
    <source>
        <dbReference type="EMBL" id="GCE21747.1"/>
    </source>
</evidence>
<dbReference type="PANTHER" id="PTHR43393:SF2">
    <property type="entry name" value="CYTOKININ RIBOSIDE 5'-MONOPHOSPHATE PHOSPHORIBOHYDROLASE"/>
    <property type="match status" value="1"/>
</dbReference>
<dbReference type="PANTHER" id="PTHR43393">
    <property type="entry name" value="CYTOKININ RIBOSIDE 5'-MONOPHOSPHATE PHOSPHORIBOHYDROLASE"/>
    <property type="match status" value="1"/>
</dbReference>
<dbReference type="GO" id="GO:0005829">
    <property type="term" value="C:cytosol"/>
    <property type="evidence" value="ECO:0007669"/>
    <property type="project" value="TreeGrafter"/>
</dbReference>
<evidence type="ECO:0000313" key="3">
    <source>
        <dbReference type="Proteomes" id="UP000287188"/>
    </source>
</evidence>
<evidence type="ECO:0000256" key="1">
    <source>
        <dbReference type="RuleBase" id="RU363015"/>
    </source>
</evidence>
<reference evidence="3" key="1">
    <citation type="submission" date="2018-12" db="EMBL/GenBank/DDBJ databases">
        <title>Tengunoibacter tsumagoiensis gen. nov., sp. nov., Dictyobacter kobayashii sp. nov., D. alpinus sp. nov., and D. joshuensis sp. nov. and description of Dictyobacteraceae fam. nov. within the order Ktedonobacterales isolated from Tengu-no-mugimeshi.</title>
        <authorList>
            <person name="Wang C.M."/>
            <person name="Zheng Y."/>
            <person name="Sakai Y."/>
            <person name="Toyoda A."/>
            <person name="Minakuchi Y."/>
            <person name="Abe K."/>
            <person name="Yokota A."/>
            <person name="Yabe S."/>
        </authorList>
    </citation>
    <scope>NUCLEOTIDE SEQUENCE [LARGE SCALE GENOMIC DNA]</scope>
    <source>
        <strain evidence="3">Uno11</strain>
    </source>
</reference>
<dbReference type="InterPro" id="IPR052341">
    <property type="entry name" value="LOG_family_nucleotidases"/>
</dbReference>
<organism evidence="2 3">
    <name type="scientific">Dictyobacter kobayashii</name>
    <dbReference type="NCBI Taxonomy" id="2014872"/>
    <lineage>
        <taxon>Bacteria</taxon>
        <taxon>Bacillati</taxon>
        <taxon>Chloroflexota</taxon>
        <taxon>Ktedonobacteria</taxon>
        <taxon>Ktedonobacterales</taxon>
        <taxon>Dictyobacteraceae</taxon>
        <taxon>Dictyobacter</taxon>
    </lineage>
</organism>
<keyword evidence="1" id="KW-0378">Hydrolase</keyword>
<dbReference type="NCBIfam" id="TIGR00730">
    <property type="entry name" value="Rossman fold protein, TIGR00730 family"/>
    <property type="match status" value="1"/>
</dbReference>
<dbReference type="GO" id="GO:0016787">
    <property type="term" value="F:hydrolase activity"/>
    <property type="evidence" value="ECO:0007669"/>
    <property type="project" value="UniProtKB-KW"/>
</dbReference>
<dbReference type="EMBL" id="BIFS01000001">
    <property type="protein sequence ID" value="GCE21747.1"/>
    <property type="molecule type" value="Genomic_DNA"/>
</dbReference>
<dbReference type="SUPFAM" id="SSF102405">
    <property type="entry name" value="MCP/YpsA-like"/>
    <property type="match status" value="1"/>
</dbReference>
<dbReference type="Pfam" id="PF03641">
    <property type="entry name" value="Lysine_decarbox"/>
    <property type="match status" value="1"/>
</dbReference>
<dbReference type="Gene3D" id="3.40.50.450">
    <property type="match status" value="1"/>
</dbReference>
<protein>
    <recommendedName>
        <fullName evidence="1">Cytokinin riboside 5'-monophosphate phosphoribohydrolase</fullName>
        <ecNumber evidence="1">3.2.2.n1</ecNumber>
    </recommendedName>
</protein>
<dbReference type="GO" id="GO:0009691">
    <property type="term" value="P:cytokinin biosynthetic process"/>
    <property type="evidence" value="ECO:0007669"/>
    <property type="project" value="UniProtKB-UniRule"/>
</dbReference>
<dbReference type="Proteomes" id="UP000287188">
    <property type="component" value="Unassembled WGS sequence"/>
</dbReference>
<dbReference type="InterPro" id="IPR005269">
    <property type="entry name" value="LOG"/>
</dbReference>
<dbReference type="AlphaFoldDB" id="A0A402ARN4"/>
<comment type="caution">
    <text evidence="2">The sequence shown here is derived from an EMBL/GenBank/DDBJ whole genome shotgun (WGS) entry which is preliminary data.</text>
</comment>
<sequence length="170" mass="18886">MLAQAGFGVITGGGPGIMEAANKGAQEGGNLSIGCNIELPFEQASNPYLDISLDFRYFFVRKTLFMKYSSAFIIFPGGFGTMDELFEALTLIQTQKVSNFPIILYGSSYWNGLMSWLRETMLAVENISPKDLDLLLVSDDPQEICTLVCDAYQRNSQLEKIDPSRETSIR</sequence>
<proteinExistence type="inferred from homology"/>
<comment type="similarity">
    <text evidence="1">Belongs to the LOG family.</text>
</comment>